<comment type="caution">
    <text evidence="2">The sequence shown here is derived from an EMBL/GenBank/DDBJ whole genome shotgun (WGS) entry which is preliminary data.</text>
</comment>
<dbReference type="Proteomes" id="UP000324897">
    <property type="component" value="Chromosome 2"/>
</dbReference>
<feature type="compositionally biased region" description="Polar residues" evidence="1">
    <location>
        <begin position="23"/>
        <end position="34"/>
    </location>
</feature>
<dbReference type="EMBL" id="RWGY01000013">
    <property type="protein sequence ID" value="TVU27001.1"/>
    <property type="molecule type" value="Genomic_DNA"/>
</dbReference>
<feature type="compositionally biased region" description="Basic and acidic residues" evidence="1">
    <location>
        <begin position="98"/>
        <end position="132"/>
    </location>
</feature>
<proteinExistence type="predicted"/>
<evidence type="ECO:0000313" key="2">
    <source>
        <dbReference type="EMBL" id="TVU27001.1"/>
    </source>
</evidence>
<accession>A0A5J9UUN4</accession>
<feature type="region of interest" description="Disordered" evidence="1">
    <location>
        <begin position="1"/>
        <end position="45"/>
    </location>
</feature>
<feature type="region of interest" description="Disordered" evidence="1">
    <location>
        <begin position="59"/>
        <end position="132"/>
    </location>
</feature>
<dbReference type="AlphaFoldDB" id="A0A5J9UUN4"/>
<organism evidence="2 3">
    <name type="scientific">Eragrostis curvula</name>
    <name type="common">weeping love grass</name>
    <dbReference type="NCBI Taxonomy" id="38414"/>
    <lineage>
        <taxon>Eukaryota</taxon>
        <taxon>Viridiplantae</taxon>
        <taxon>Streptophyta</taxon>
        <taxon>Embryophyta</taxon>
        <taxon>Tracheophyta</taxon>
        <taxon>Spermatophyta</taxon>
        <taxon>Magnoliopsida</taxon>
        <taxon>Liliopsida</taxon>
        <taxon>Poales</taxon>
        <taxon>Poaceae</taxon>
        <taxon>PACMAD clade</taxon>
        <taxon>Chloridoideae</taxon>
        <taxon>Eragrostideae</taxon>
        <taxon>Eragrostidinae</taxon>
        <taxon>Eragrostis</taxon>
    </lineage>
</organism>
<dbReference type="Gramene" id="TVU27001">
    <property type="protein sequence ID" value="TVU27001"/>
    <property type="gene ID" value="EJB05_29579"/>
</dbReference>
<protein>
    <submittedName>
        <fullName evidence="2">Uncharacterized protein</fullName>
    </submittedName>
</protein>
<keyword evidence="3" id="KW-1185">Reference proteome</keyword>
<feature type="compositionally biased region" description="Polar residues" evidence="1">
    <location>
        <begin position="86"/>
        <end position="96"/>
    </location>
</feature>
<reference evidence="2 3" key="1">
    <citation type="journal article" date="2019" name="Sci. Rep.">
        <title>A high-quality genome of Eragrostis curvula grass provides insights into Poaceae evolution and supports new strategies to enhance forage quality.</title>
        <authorList>
            <person name="Carballo J."/>
            <person name="Santos B.A.C.M."/>
            <person name="Zappacosta D."/>
            <person name="Garbus I."/>
            <person name="Selva J.P."/>
            <person name="Gallo C.A."/>
            <person name="Diaz A."/>
            <person name="Albertini E."/>
            <person name="Caccamo M."/>
            <person name="Echenique V."/>
        </authorList>
    </citation>
    <scope>NUCLEOTIDE SEQUENCE [LARGE SCALE GENOMIC DNA]</scope>
    <source>
        <strain evidence="3">cv. Victoria</strain>
        <tissue evidence="2">Leaf</tissue>
    </source>
</reference>
<gene>
    <name evidence="2" type="ORF">EJB05_29579</name>
</gene>
<evidence type="ECO:0000256" key="1">
    <source>
        <dbReference type="SAM" id="MobiDB-lite"/>
    </source>
</evidence>
<evidence type="ECO:0000313" key="3">
    <source>
        <dbReference type="Proteomes" id="UP000324897"/>
    </source>
</evidence>
<name>A0A5J9UUN4_9POAL</name>
<sequence length="132" mass="14190">MRRRDPSSRGSALQERADLSEIHGSSSNVIGQTSEAEDHPPANAISIDLSTPAKEIVASEMTDTPPLSEEKRSDINPALSSELPLNLSTTNATRKSSAARELDLDAADNARNDAMTDKQSSDMKAKKARVDK</sequence>